<feature type="transmembrane region" description="Helical" evidence="6">
    <location>
        <begin position="92"/>
        <end position="112"/>
    </location>
</feature>
<gene>
    <name evidence="7" type="ORF">BSP0115_LOCUS113</name>
</gene>
<comment type="subcellular location">
    <subcellularLocation>
        <location evidence="1">Membrane</location>
        <topology evidence="1">Multi-pass membrane protein</topology>
    </subcellularLocation>
</comment>
<dbReference type="InterPro" id="IPR018499">
    <property type="entry name" value="Tetraspanin/Peripherin"/>
</dbReference>
<evidence type="ECO:0000256" key="1">
    <source>
        <dbReference type="ARBA" id="ARBA00004141"/>
    </source>
</evidence>
<feature type="transmembrane region" description="Helical" evidence="6">
    <location>
        <begin position="53"/>
        <end position="80"/>
    </location>
</feature>
<proteinExistence type="predicted"/>
<evidence type="ECO:0000256" key="4">
    <source>
        <dbReference type="ARBA" id="ARBA00023136"/>
    </source>
</evidence>
<feature type="transmembrane region" description="Helical" evidence="6">
    <location>
        <begin position="12"/>
        <end position="33"/>
    </location>
</feature>
<accession>A0A7S1C3E6</accession>
<keyword evidence="3 6" id="KW-1133">Transmembrane helix</keyword>
<keyword evidence="2 6" id="KW-0812">Transmembrane</keyword>
<evidence type="ECO:0000313" key="7">
    <source>
        <dbReference type="EMBL" id="CAD8906919.1"/>
    </source>
</evidence>
<evidence type="ECO:0000256" key="3">
    <source>
        <dbReference type="ARBA" id="ARBA00022989"/>
    </source>
</evidence>
<dbReference type="Pfam" id="PF00335">
    <property type="entry name" value="Tetraspanin"/>
    <property type="match status" value="1"/>
</dbReference>
<organism evidence="7">
    <name type="scientific">Bicosoecida sp. CB-2014</name>
    <dbReference type="NCBI Taxonomy" id="1486930"/>
    <lineage>
        <taxon>Eukaryota</taxon>
        <taxon>Sar</taxon>
        <taxon>Stramenopiles</taxon>
        <taxon>Bigyra</taxon>
        <taxon>Opalozoa</taxon>
        <taxon>Bicosoecida</taxon>
    </lineage>
</organism>
<reference evidence="7" key="1">
    <citation type="submission" date="2021-01" db="EMBL/GenBank/DDBJ databases">
        <authorList>
            <person name="Corre E."/>
            <person name="Pelletier E."/>
            <person name="Niang G."/>
            <person name="Scheremetjew M."/>
            <person name="Finn R."/>
            <person name="Kale V."/>
            <person name="Holt S."/>
            <person name="Cochrane G."/>
            <person name="Meng A."/>
            <person name="Brown T."/>
            <person name="Cohen L."/>
        </authorList>
    </citation>
    <scope>NUCLEOTIDE SEQUENCE</scope>
    <source>
        <strain evidence="7">Ms1</strain>
    </source>
</reference>
<name>A0A7S1C3E6_9STRA</name>
<evidence type="ECO:0008006" key="8">
    <source>
        <dbReference type="Google" id="ProtNLM"/>
    </source>
</evidence>
<sequence>MPSKSQCTMYLVNGAMLTLGIVLTVVSGLILTHHADLLNNIPASDKANDVASAVFRAGPIIAAFTGSALIILGLLGCLAASNYGKGWAKCLLCLYSLLSLSVFVLALVAGALELHLSGQLARYSSAGSGDVHTFDQDVYKAMTRFANDTFHACCHDGNRTTGSGSGSGGDSKGCELLDDVFTAHPDACDNEADFQSAFFSFLSKKLKPLGVVSIVTGVVSFFVVVASCCLLWRSKKDDKADAAARQRLIDAEAGRAGPGYAPPAAGQRGQVRYT</sequence>
<feature type="transmembrane region" description="Helical" evidence="6">
    <location>
        <begin position="209"/>
        <end position="232"/>
    </location>
</feature>
<dbReference type="GO" id="GO:0016020">
    <property type="term" value="C:membrane"/>
    <property type="evidence" value="ECO:0007669"/>
    <property type="project" value="UniProtKB-SubCell"/>
</dbReference>
<keyword evidence="4 6" id="KW-0472">Membrane</keyword>
<dbReference type="EMBL" id="HBFS01000172">
    <property type="protein sequence ID" value="CAD8906919.1"/>
    <property type="molecule type" value="Transcribed_RNA"/>
</dbReference>
<evidence type="ECO:0000256" key="2">
    <source>
        <dbReference type="ARBA" id="ARBA00022692"/>
    </source>
</evidence>
<evidence type="ECO:0000256" key="5">
    <source>
        <dbReference type="SAM" id="MobiDB-lite"/>
    </source>
</evidence>
<protein>
    <recommendedName>
        <fullName evidence="8">Tetraspanin</fullName>
    </recommendedName>
</protein>
<feature type="region of interest" description="Disordered" evidence="5">
    <location>
        <begin position="254"/>
        <end position="274"/>
    </location>
</feature>
<evidence type="ECO:0000256" key="6">
    <source>
        <dbReference type="SAM" id="Phobius"/>
    </source>
</evidence>
<dbReference type="AlphaFoldDB" id="A0A7S1C3E6"/>